<evidence type="ECO:0000313" key="2">
    <source>
        <dbReference type="EMBL" id="SPO39839.1"/>
    </source>
</evidence>
<evidence type="ECO:0000256" key="1">
    <source>
        <dbReference type="SAM" id="Phobius"/>
    </source>
</evidence>
<keyword evidence="3" id="KW-1185">Reference proteome</keyword>
<sequence>MPERFKLHPDPHERRDATFSLARSAYSTVLAGGKGSALLIPHILLPIYGVYWTANRFDLFPTSFVRALALFIALTEGLAAGAIVGLGFMRYGAAGKAIKGRRNEKTATDEEIQKQQRVEVALRAALYILIACIYWEYLVHSPYSPMTSAESRNTSSGLLTSSGRIKDYLNNESLIPTPEVQNSGVGVGIDFNEAVRAAKETIDHSPKIRIGEPPKPKSEFLQAVEWFTSKIRPKKAIGLVELGPKTWQ</sequence>
<dbReference type="EMBL" id="OOIP01000016">
    <property type="protein sequence ID" value="SPO39839.1"/>
    <property type="molecule type" value="Genomic_DNA"/>
</dbReference>
<name>A0A5C3F905_9BASI</name>
<proteinExistence type="predicted"/>
<protein>
    <submittedName>
        <fullName evidence="2">Uncharacterized protein</fullName>
    </submittedName>
</protein>
<reference evidence="2 3" key="1">
    <citation type="submission" date="2018-03" db="EMBL/GenBank/DDBJ databases">
        <authorList>
            <person name="Guldener U."/>
        </authorList>
    </citation>
    <scope>NUCLEOTIDE SEQUENCE [LARGE SCALE GENOMIC DNA]</scope>
    <source>
        <strain evidence="2 3">DAOM196992</strain>
    </source>
</reference>
<organism evidence="2 3">
    <name type="scientific">Pseudozyma flocculosa</name>
    <dbReference type="NCBI Taxonomy" id="84751"/>
    <lineage>
        <taxon>Eukaryota</taxon>
        <taxon>Fungi</taxon>
        <taxon>Dikarya</taxon>
        <taxon>Basidiomycota</taxon>
        <taxon>Ustilaginomycotina</taxon>
        <taxon>Ustilaginomycetes</taxon>
        <taxon>Ustilaginales</taxon>
        <taxon>Ustilaginaceae</taxon>
        <taxon>Pseudozyma</taxon>
    </lineage>
</organism>
<evidence type="ECO:0000313" key="3">
    <source>
        <dbReference type="Proteomes" id="UP000323386"/>
    </source>
</evidence>
<gene>
    <name evidence="2" type="ORF">PSFLO_05320</name>
</gene>
<keyword evidence="1" id="KW-0812">Transmembrane</keyword>
<keyword evidence="1" id="KW-1133">Transmembrane helix</keyword>
<feature type="transmembrane region" description="Helical" evidence="1">
    <location>
        <begin position="64"/>
        <end position="89"/>
    </location>
</feature>
<feature type="transmembrane region" description="Helical" evidence="1">
    <location>
        <begin position="120"/>
        <end position="138"/>
    </location>
</feature>
<dbReference type="Proteomes" id="UP000323386">
    <property type="component" value="Unassembled WGS sequence"/>
</dbReference>
<dbReference type="AlphaFoldDB" id="A0A5C3F905"/>
<dbReference type="OrthoDB" id="3362298at2759"/>
<accession>A0A5C3F905</accession>
<keyword evidence="1" id="KW-0472">Membrane</keyword>
<feature type="transmembrane region" description="Helical" evidence="1">
    <location>
        <begin position="21"/>
        <end position="44"/>
    </location>
</feature>